<dbReference type="InterPro" id="IPR041462">
    <property type="entry name" value="Bact_A2M_MG6"/>
</dbReference>
<dbReference type="InterPro" id="IPR047565">
    <property type="entry name" value="Alpha-macroglob_thiol-ester_cl"/>
</dbReference>
<dbReference type="InterPro" id="IPR041203">
    <property type="entry name" value="Bact_A2M_MG5"/>
</dbReference>
<name>A0AAE4Y7E6_9RHOB</name>
<dbReference type="GO" id="GO:0006508">
    <property type="term" value="P:proteolysis"/>
    <property type="evidence" value="ECO:0007669"/>
    <property type="project" value="InterPro"/>
</dbReference>
<dbReference type="Pfam" id="PF00207">
    <property type="entry name" value="A2M"/>
    <property type="match status" value="1"/>
</dbReference>
<dbReference type="CDD" id="cd02891">
    <property type="entry name" value="A2M_like"/>
    <property type="match status" value="1"/>
</dbReference>
<feature type="chain" id="PRO_5041901025" evidence="5">
    <location>
        <begin position="23"/>
        <end position="1801"/>
    </location>
</feature>
<feature type="domain" description="Apple" evidence="6">
    <location>
        <begin position="21"/>
        <end position="101"/>
    </location>
</feature>
<dbReference type="Pfam" id="PF07678">
    <property type="entry name" value="TED_complement"/>
    <property type="match status" value="1"/>
</dbReference>
<protein>
    <submittedName>
        <fullName evidence="7">Alpha-2-macroglobulin family protein</fullName>
    </submittedName>
</protein>
<comment type="similarity">
    <text evidence="1">Belongs to the protease inhibitor I39 (alpha-2-macroglobulin) family. Bacterial alpha-2-macroglobulin subfamily.</text>
</comment>
<dbReference type="Gene3D" id="3.50.4.10">
    <property type="entry name" value="Hepatocyte Growth Factor"/>
    <property type="match status" value="1"/>
</dbReference>
<dbReference type="RefSeq" id="WP_168773334.1">
    <property type="nucleotide sequence ID" value="NZ_JAABNR010000002.1"/>
</dbReference>
<comment type="caution">
    <text evidence="7">The sequence shown here is derived from an EMBL/GenBank/DDBJ whole genome shotgun (WGS) entry which is preliminary data.</text>
</comment>
<dbReference type="PANTHER" id="PTHR40094:SF1">
    <property type="entry name" value="UBIQUITIN DOMAIN-CONTAINING PROTEIN"/>
    <property type="match status" value="1"/>
</dbReference>
<dbReference type="InterPro" id="IPR011626">
    <property type="entry name" value="Alpha-macroglobulin_TED"/>
</dbReference>
<dbReference type="SUPFAM" id="SSF48239">
    <property type="entry name" value="Terpenoid cyclases/Protein prenyltransferases"/>
    <property type="match status" value="1"/>
</dbReference>
<dbReference type="InterPro" id="IPR026284">
    <property type="entry name" value="A2MG_proteobact"/>
</dbReference>
<dbReference type="GO" id="GO:0005615">
    <property type="term" value="C:extracellular space"/>
    <property type="evidence" value="ECO:0007669"/>
    <property type="project" value="InterPro"/>
</dbReference>
<dbReference type="Pfam" id="PF17973">
    <property type="entry name" value="bMG10"/>
    <property type="match status" value="1"/>
</dbReference>
<dbReference type="Pfam" id="PF07703">
    <property type="entry name" value="A2M_BRD"/>
    <property type="match status" value="1"/>
</dbReference>
<dbReference type="InterPro" id="IPR003609">
    <property type="entry name" value="Pan_app"/>
</dbReference>
<evidence type="ECO:0000256" key="4">
    <source>
        <dbReference type="ARBA" id="ARBA00023157"/>
    </source>
</evidence>
<evidence type="ECO:0000256" key="5">
    <source>
        <dbReference type="SAM" id="SignalP"/>
    </source>
</evidence>
<dbReference type="SMART" id="SM01419">
    <property type="entry name" value="Thiol-ester_cl"/>
    <property type="match status" value="1"/>
</dbReference>
<dbReference type="Pfam" id="PF11974">
    <property type="entry name" value="bMG3"/>
    <property type="match status" value="1"/>
</dbReference>
<dbReference type="PROSITE" id="PS50948">
    <property type="entry name" value="PAN"/>
    <property type="match status" value="1"/>
</dbReference>
<evidence type="ECO:0000313" key="8">
    <source>
        <dbReference type="Proteomes" id="UP001193501"/>
    </source>
</evidence>
<dbReference type="InterPro" id="IPR002890">
    <property type="entry name" value="MG2"/>
</dbReference>
<keyword evidence="8" id="KW-1185">Reference proteome</keyword>
<dbReference type="CDD" id="cd01100">
    <property type="entry name" value="APPLE_Factor_XI_like"/>
    <property type="match status" value="1"/>
</dbReference>
<evidence type="ECO:0000256" key="1">
    <source>
        <dbReference type="ARBA" id="ARBA00010556"/>
    </source>
</evidence>
<dbReference type="PANTHER" id="PTHR40094">
    <property type="entry name" value="ALPHA-2-MACROGLOBULIN HOMOLOG"/>
    <property type="match status" value="1"/>
</dbReference>
<evidence type="ECO:0000256" key="3">
    <source>
        <dbReference type="ARBA" id="ARBA00022737"/>
    </source>
</evidence>
<dbReference type="PIRSF" id="PIRSF038980">
    <property type="entry name" value="A2M_bac"/>
    <property type="match status" value="1"/>
</dbReference>
<dbReference type="InterPro" id="IPR011625">
    <property type="entry name" value="A2M_N_BRD"/>
</dbReference>
<evidence type="ECO:0000259" key="6">
    <source>
        <dbReference type="PROSITE" id="PS50948"/>
    </source>
</evidence>
<dbReference type="InterPro" id="IPR041246">
    <property type="entry name" value="Bact_MG10"/>
</dbReference>
<dbReference type="InterPro" id="IPR008930">
    <property type="entry name" value="Terpenoid_cyclase/PrenylTrfase"/>
</dbReference>
<dbReference type="Gene3D" id="2.60.40.1930">
    <property type="match status" value="1"/>
</dbReference>
<keyword evidence="4" id="KW-1015">Disulfide bond</keyword>
<evidence type="ECO:0000313" key="7">
    <source>
        <dbReference type="EMBL" id="NBZ86529.1"/>
    </source>
</evidence>
<dbReference type="InterPro" id="IPR021868">
    <property type="entry name" value="Alpha_2_Macroglob_MG3"/>
</dbReference>
<keyword evidence="3" id="KW-0677">Repeat</keyword>
<dbReference type="InterPro" id="IPR049120">
    <property type="entry name" value="A2M_bMG2"/>
</dbReference>
<keyword evidence="2 5" id="KW-0732">Signal</keyword>
<proteinExistence type="inferred from homology"/>
<dbReference type="EMBL" id="JAABNR010000002">
    <property type="protein sequence ID" value="NBZ86529.1"/>
    <property type="molecule type" value="Genomic_DNA"/>
</dbReference>
<dbReference type="SMART" id="SM01360">
    <property type="entry name" value="A2M"/>
    <property type="match status" value="1"/>
</dbReference>
<gene>
    <name evidence="7" type="ORF">GV832_02970</name>
</gene>
<reference evidence="7" key="1">
    <citation type="submission" date="2020-01" db="EMBL/GenBank/DDBJ databases">
        <authorList>
            <person name="Chen W.-M."/>
        </authorList>
    </citation>
    <scope>NUCLEOTIDE SEQUENCE</scope>
    <source>
        <strain evidence="7">CYK-10</strain>
    </source>
</reference>
<dbReference type="InterPro" id="IPR000177">
    <property type="entry name" value="Apple"/>
</dbReference>
<dbReference type="Pfam" id="PF01835">
    <property type="entry name" value="MG2"/>
    <property type="match status" value="1"/>
</dbReference>
<dbReference type="InterPro" id="IPR051802">
    <property type="entry name" value="YfhM-like"/>
</dbReference>
<evidence type="ECO:0000256" key="2">
    <source>
        <dbReference type="ARBA" id="ARBA00022729"/>
    </source>
</evidence>
<dbReference type="GO" id="GO:0004866">
    <property type="term" value="F:endopeptidase inhibitor activity"/>
    <property type="evidence" value="ECO:0007669"/>
    <property type="project" value="InterPro"/>
</dbReference>
<sequence length="1801" mass="190718">MRGLILRALALTVALTATPVVAEDLIPARRLTLMENTDLPGGDLSSIFDTDLAACETACLANASCEALVFNGNNGSCFLKSGSGAPEPFDGAWAGYVIKAVKGTETLAQARKAELKFVPEWDWPQATYLARGMADRHVTGLFTADDHLNSAAATEADGDYDAAWRFTGAALNLDDSAANWLEYARRLMLAADNDPNNAYALRNDAYAATLNAWARSEGKALQHSILVQMGLALETLGRGSDEVKALRLAQSLQPRDDTAALLTDALGKYGFRITENQTQTRTDRPRLCAIFSEELAASGVDYTPFVQLPEPGMSVAVEGTNQLCVEGIEYGARYTLTFRQGLPSAGGESLGEDTEITAYVRDRDAGVRFSGRGYVLPRTGTASIPVVTVNLKEVDLQIWKVTDRNLLRAMQNGYFDQPIYDYQEYSFQSELASMVWEGKGEVGQELNKDVTTRLPLDEAIAGQPAGIYALRASVPGKEAWQVPAAWQWFVISDLGLASYSGVDGLNVFVHGLGDAKPRAGVAVQLLSVANDVLGTATTDEAGRAVFDAGLTRGEGSAAPGLLVASTDADQAFLSLTDPEFDLSDRGVEGNPAAPPVDVFLYTDRGAYRAGETVHAVALSRDAKQEAIEGMPLTAILTRPDGVEYVRAVAEDAGAGGHVFDFPVAGGAPRGQWRMDVYGDLDAPALASKTFLVEDFLPERIDFKLDAGEAALHLGETPQVSVDARYLFGAPGADLAIEGELLLQRADGLADWPGYEFGRWNSDFSTQVTSFSDYRTDEAGKAVLDIALPQVEDPGIPLQALIAVRVAEGSGRPVERRVTKPLAASAPMIGVKPLFDQVVAENAEARFALVGVGTDGKATAMKASWTLTRVETDYQWYQTEGNWYYEPITRREKVGSGEVDLAEATEIAAPVTWGEYELAVTGTDAVTTVQFYAGWYGSGSGVDTPDALELSLDKPTYAVGETATLRIAPKAAGRALVTVLSNGVITAMEQDVVAGENLIPVPVTDDWGTGAYVTATVLRPMDVAAGRNPARQLGLAYATIDPGTRALAATIEVASEAAPRAPLDIAVKVDGVQAGDTAWVTVAAVDQGILNLTAYVPPDPSKHYFGQRKLGVGLRDIYGRLIDGLNGAEGAVRSGGDAGANARLKAPPPTEELVAHFAGPVVVGEDGRAHVSFDIPAFNGTVKVMAVAWSKRGIGQASADVLIRDPVVVTASLPRFLTPGDQSRLLLEVVHAKGPSGKMGLSVTSSGVTLGKVPAELELADQGKAVIEIPVTAGPTGDQVIEVALTTPDGKVLTKTLHLPVQVNDPLVSRVTRLDLAKGQSFTFDENVFAGLLPGSGKAVMSVGPLARLNAPGVLAALDAYPYGCTEQITSKALPLLYFDQVAQAMDLPGGADIRGRVQQAVTEVLTNQDANGAFGLWGPGSGDMWLDAYVTDFLSRAKAQGIEVPDLAFRMALDNLRNQVNYFPDFDMGGEALAYGLMVLAREGAAAVGDLRYYADQKGDAFATPTAMAQLGAALAMYGDQPRADRMFAKAVSALGVDTGSEQLWRADYGTAYRDAAAVLTLAVEAGSKSVDVEALTSRIATQGRLSTQEATWTLLAANALITAPDTGITLNGEPASGPMVKVLDASLSTPVVVETAKDTTVTVTTFGVPTDPVKAGGNGYAITRSYYTLKGEPAGLDGAKVGDRVVVVLEVTPFGRGEARLMVNDPLPAGFEIDNPNLISGGAVSDLSFLDLAGEVSHSEFRQDRFLAAIDRMDNGSFRLAYIVRAVSPGTYHQPAASVEDMYRPDLNAHSDQATVTVQP</sequence>
<dbReference type="Pfam" id="PF17962">
    <property type="entry name" value="bMG6"/>
    <property type="match status" value="1"/>
</dbReference>
<dbReference type="SMART" id="SM01359">
    <property type="entry name" value="A2M_N_2"/>
    <property type="match status" value="1"/>
</dbReference>
<dbReference type="InterPro" id="IPR001599">
    <property type="entry name" value="Macroglobln_a2"/>
</dbReference>
<dbReference type="Proteomes" id="UP001193501">
    <property type="component" value="Unassembled WGS sequence"/>
</dbReference>
<dbReference type="Pfam" id="PF21142">
    <property type="entry name" value="A2M_bMG2"/>
    <property type="match status" value="1"/>
</dbReference>
<feature type="signal peptide" evidence="5">
    <location>
        <begin position="1"/>
        <end position="22"/>
    </location>
</feature>
<accession>A0AAE4Y7E6</accession>
<dbReference type="SMART" id="SM00223">
    <property type="entry name" value="APPLE"/>
    <property type="match status" value="1"/>
</dbReference>
<dbReference type="Pfam" id="PF00024">
    <property type="entry name" value="PAN_1"/>
    <property type="match status" value="1"/>
</dbReference>
<dbReference type="Gene3D" id="1.50.10.20">
    <property type="match status" value="1"/>
</dbReference>
<dbReference type="Pfam" id="PF17972">
    <property type="entry name" value="bMG5"/>
    <property type="match status" value="1"/>
</dbReference>
<organism evidence="7 8">
    <name type="scientific">Stagnihabitans tardus</name>
    <dbReference type="NCBI Taxonomy" id="2699202"/>
    <lineage>
        <taxon>Bacteria</taxon>
        <taxon>Pseudomonadati</taxon>
        <taxon>Pseudomonadota</taxon>
        <taxon>Alphaproteobacteria</taxon>
        <taxon>Rhodobacterales</taxon>
        <taxon>Paracoccaceae</taxon>
        <taxon>Stagnihabitans</taxon>
    </lineage>
</organism>